<gene>
    <name evidence="3" type="ORF">BJ968_004724</name>
</gene>
<dbReference type="PANTHER" id="PTHR11606">
    <property type="entry name" value="GLUTAMATE DEHYDROGENASE"/>
    <property type="match status" value="1"/>
</dbReference>
<dbReference type="Gene3D" id="3.40.50.720">
    <property type="entry name" value="NAD(P)-binding Rossmann-like Domain"/>
    <property type="match status" value="1"/>
</dbReference>
<dbReference type="Pfam" id="PF00208">
    <property type="entry name" value="ELFV_dehydrog"/>
    <property type="match status" value="1"/>
</dbReference>
<dbReference type="SUPFAM" id="SSF51735">
    <property type="entry name" value="NAD(P)-binding Rossmann-fold domains"/>
    <property type="match status" value="1"/>
</dbReference>
<sequence length="102" mass="10713">MDAGHDDRGLDVDAVGRHLDVTGSVVGAPGSDELKPDTLLELGVDLLAPAALETAIHFGNAHRVQAREVVEGANGPTSTAADEILNDRGRSWFQTSWRTPAG</sequence>
<dbReference type="PANTHER" id="PTHR11606:SF13">
    <property type="entry name" value="GLUTAMATE DEHYDROGENASE 1, MITOCHONDRIAL"/>
    <property type="match status" value="1"/>
</dbReference>
<feature type="domain" description="Glutamate/phenylalanine/leucine/valine/L-tryptophan dehydrogenase C-terminal" evidence="2">
    <location>
        <begin position="2"/>
        <end position="102"/>
    </location>
</feature>
<evidence type="ECO:0000313" key="3">
    <source>
        <dbReference type="EMBL" id="NYD25115.1"/>
    </source>
</evidence>
<dbReference type="SMART" id="SM00839">
    <property type="entry name" value="ELFV_dehydrog"/>
    <property type="match status" value="1"/>
</dbReference>
<dbReference type="InterPro" id="IPR006096">
    <property type="entry name" value="Glu/Leu/Phe/Val/Trp_DH_C"/>
</dbReference>
<dbReference type="GO" id="GO:0004352">
    <property type="term" value="F:glutamate dehydrogenase (NAD+) activity"/>
    <property type="evidence" value="ECO:0007669"/>
    <property type="project" value="TreeGrafter"/>
</dbReference>
<dbReference type="GO" id="GO:0006538">
    <property type="term" value="P:L-glutamate catabolic process"/>
    <property type="evidence" value="ECO:0007669"/>
    <property type="project" value="TreeGrafter"/>
</dbReference>
<evidence type="ECO:0000313" key="4">
    <source>
        <dbReference type="Proteomes" id="UP000521922"/>
    </source>
</evidence>
<protein>
    <submittedName>
        <fullName evidence="3">Glutamate dehydrogenase/leucine dehydrogenase</fullName>
    </submittedName>
</protein>
<keyword evidence="1" id="KW-0560">Oxidoreductase</keyword>
<evidence type="ECO:0000259" key="2">
    <source>
        <dbReference type="SMART" id="SM00839"/>
    </source>
</evidence>
<evidence type="ECO:0000256" key="1">
    <source>
        <dbReference type="ARBA" id="ARBA00023002"/>
    </source>
</evidence>
<keyword evidence="4" id="KW-1185">Reference proteome</keyword>
<accession>A0A7Y9J3H2</accession>
<dbReference type="Proteomes" id="UP000521922">
    <property type="component" value="Unassembled WGS sequence"/>
</dbReference>
<organism evidence="3 4">
    <name type="scientific">Kineococcus aurantiacus</name>
    <dbReference type="NCBI Taxonomy" id="37633"/>
    <lineage>
        <taxon>Bacteria</taxon>
        <taxon>Bacillati</taxon>
        <taxon>Actinomycetota</taxon>
        <taxon>Actinomycetes</taxon>
        <taxon>Kineosporiales</taxon>
        <taxon>Kineosporiaceae</taxon>
        <taxon>Kineococcus</taxon>
    </lineage>
</organism>
<dbReference type="InterPro" id="IPR036291">
    <property type="entry name" value="NAD(P)-bd_dom_sf"/>
</dbReference>
<comment type="caution">
    <text evidence="3">The sequence shown here is derived from an EMBL/GenBank/DDBJ whole genome shotgun (WGS) entry which is preliminary data.</text>
</comment>
<proteinExistence type="predicted"/>
<dbReference type="AlphaFoldDB" id="A0A7Y9J3H2"/>
<dbReference type="EMBL" id="JACCBB010000002">
    <property type="protein sequence ID" value="NYD25115.1"/>
    <property type="molecule type" value="Genomic_DNA"/>
</dbReference>
<reference evidence="3 4" key="1">
    <citation type="submission" date="2020-07" db="EMBL/GenBank/DDBJ databases">
        <title>Sequencing the genomes of 1000 actinobacteria strains.</title>
        <authorList>
            <person name="Klenk H.-P."/>
        </authorList>
    </citation>
    <scope>NUCLEOTIDE SEQUENCE [LARGE SCALE GENOMIC DNA]</scope>
    <source>
        <strain evidence="3 4">DSM 7487</strain>
    </source>
</reference>
<name>A0A7Y9J3H2_9ACTN</name>